<sequence length="126" mass="13869">MDECLNTLVAYVEGEKFRRSEKAKKKERIFKVKVQSPQPKFDIIPSPAVEVEKVDVPAVEPENVIPVPVAEVEKAPEVIVTTTTPDEKTTDVLAQVNGKVVSDEVEVDSEKLVEGVIVQINASLDN</sequence>
<protein>
    <submittedName>
        <fullName evidence="1">Uncharacterized protein</fullName>
    </submittedName>
</protein>
<dbReference type="Proteomes" id="UP001152561">
    <property type="component" value="Unassembled WGS sequence"/>
</dbReference>
<gene>
    <name evidence="1" type="ORF">K7X08_024445</name>
</gene>
<evidence type="ECO:0000313" key="1">
    <source>
        <dbReference type="EMBL" id="KAJ8553767.1"/>
    </source>
</evidence>
<dbReference type="AlphaFoldDB" id="A0A9Q1M9Z4"/>
<accession>A0A9Q1M9Z4</accession>
<reference evidence="2" key="1">
    <citation type="journal article" date="2023" name="Proc. Natl. Acad. Sci. U.S.A.">
        <title>Genomic and structural basis for evolution of tropane alkaloid biosynthesis.</title>
        <authorList>
            <person name="Wanga Y.-J."/>
            <person name="Taina T."/>
            <person name="Yua J.-Y."/>
            <person name="Lia J."/>
            <person name="Xua B."/>
            <person name="Chenc J."/>
            <person name="D'Auriad J.C."/>
            <person name="Huanga J.-P."/>
            <person name="Huanga S.-X."/>
        </authorList>
    </citation>
    <scope>NUCLEOTIDE SEQUENCE [LARGE SCALE GENOMIC DNA]</scope>
    <source>
        <strain evidence="2">cv. KIB-2019</strain>
    </source>
</reference>
<organism evidence="1 2">
    <name type="scientific">Anisodus acutangulus</name>
    <dbReference type="NCBI Taxonomy" id="402998"/>
    <lineage>
        <taxon>Eukaryota</taxon>
        <taxon>Viridiplantae</taxon>
        <taxon>Streptophyta</taxon>
        <taxon>Embryophyta</taxon>
        <taxon>Tracheophyta</taxon>
        <taxon>Spermatophyta</taxon>
        <taxon>Magnoliopsida</taxon>
        <taxon>eudicotyledons</taxon>
        <taxon>Gunneridae</taxon>
        <taxon>Pentapetalae</taxon>
        <taxon>asterids</taxon>
        <taxon>lamiids</taxon>
        <taxon>Solanales</taxon>
        <taxon>Solanaceae</taxon>
        <taxon>Solanoideae</taxon>
        <taxon>Hyoscyameae</taxon>
        <taxon>Anisodus</taxon>
    </lineage>
</organism>
<name>A0A9Q1M9Z4_9SOLA</name>
<proteinExistence type="predicted"/>
<evidence type="ECO:0000313" key="2">
    <source>
        <dbReference type="Proteomes" id="UP001152561"/>
    </source>
</evidence>
<comment type="caution">
    <text evidence="1">The sequence shown here is derived from an EMBL/GenBank/DDBJ whole genome shotgun (WGS) entry which is preliminary data.</text>
</comment>
<keyword evidence="2" id="KW-1185">Reference proteome</keyword>
<dbReference type="EMBL" id="JAJAGQ010000009">
    <property type="protein sequence ID" value="KAJ8553767.1"/>
    <property type="molecule type" value="Genomic_DNA"/>
</dbReference>